<dbReference type="GO" id="GO:0008234">
    <property type="term" value="F:cysteine-type peptidase activity"/>
    <property type="evidence" value="ECO:0007669"/>
    <property type="project" value="UniProtKB-KW"/>
</dbReference>
<dbReference type="InterPro" id="IPR001584">
    <property type="entry name" value="Integrase_cat-core"/>
</dbReference>
<dbReference type="InterPro" id="IPR003323">
    <property type="entry name" value="OTU_dom"/>
</dbReference>
<evidence type="ECO:0000259" key="15">
    <source>
        <dbReference type="PROSITE" id="PS50994"/>
    </source>
</evidence>
<evidence type="ECO:0000256" key="4">
    <source>
        <dbReference type="ARBA" id="ARBA00022679"/>
    </source>
</evidence>
<evidence type="ECO:0000256" key="10">
    <source>
        <dbReference type="ARBA" id="ARBA00022918"/>
    </source>
</evidence>
<accession>A0A8K0EPX6</accession>
<evidence type="ECO:0000256" key="6">
    <source>
        <dbReference type="ARBA" id="ARBA00022722"/>
    </source>
</evidence>
<dbReference type="Gene3D" id="1.10.340.70">
    <property type="match status" value="1"/>
</dbReference>
<dbReference type="PANTHER" id="PTHR37984:SF5">
    <property type="entry name" value="PROTEIN NYNRIN-LIKE"/>
    <property type="match status" value="1"/>
</dbReference>
<evidence type="ECO:0000256" key="1">
    <source>
        <dbReference type="ARBA" id="ARBA00010879"/>
    </source>
</evidence>
<dbReference type="InterPro" id="IPR041577">
    <property type="entry name" value="RT_RNaseH_2"/>
</dbReference>
<evidence type="ECO:0000313" key="16">
    <source>
        <dbReference type="EMBL" id="CAH1257297.1"/>
    </source>
</evidence>
<keyword evidence="6" id="KW-0540">Nuclease</keyword>
<dbReference type="SUPFAM" id="SSF56672">
    <property type="entry name" value="DNA/RNA polymerases"/>
    <property type="match status" value="1"/>
</dbReference>
<dbReference type="SUPFAM" id="SSF54001">
    <property type="entry name" value="Cysteine proteinases"/>
    <property type="match status" value="1"/>
</dbReference>
<evidence type="ECO:0000313" key="17">
    <source>
        <dbReference type="Proteomes" id="UP000838412"/>
    </source>
</evidence>
<keyword evidence="4" id="KW-0808">Transferase</keyword>
<dbReference type="Pfam" id="PF00078">
    <property type="entry name" value="RVT_1"/>
    <property type="match status" value="1"/>
</dbReference>
<dbReference type="CDD" id="cd22758">
    <property type="entry name" value="OTU_232R-like"/>
    <property type="match status" value="1"/>
</dbReference>
<dbReference type="FunFam" id="3.10.20.370:FF:000001">
    <property type="entry name" value="Retrovirus-related Pol polyprotein from transposon 17.6-like protein"/>
    <property type="match status" value="1"/>
</dbReference>
<dbReference type="InterPro" id="IPR043128">
    <property type="entry name" value="Rev_trsase/Diguanyl_cyclase"/>
</dbReference>
<dbReference type="GO" id="GO:0003964">
    <property type="term" value="F:RNA-directed DNA polymerase activity"/>
    <property type="evidence" value="ECO:0007669"/>
    <property type="project" value="UniProtKB-KW"/>
</dbReference>
<evidence type="ECO:0000256" key="7">
    <source>
        <dbReference type="ARBA" id="ARBA00022759"/>
    </source>
</evidence>
<dbReference type="Gene3D" id="3.30.70.270">
    <property type="match status" value="2"/>
</dbReference>
<dbReference type="Proteomes" id="UP000838412">
    <property type="component" value="Chromosome 3"/>
</dbReference>
<dbReference type="GO" id="GO:0003676">
    <property type="term" value="F:nucleic acid binding"/>
    <property type="evidence" value="ECO:0007669"/>
    <property type="project" value="InterPro"/>
</dbReference>
<keyword evidence="7" id="KW-0255">Endonuclease</keyword>
<protein>
    <recommendedName>
        <fullName evidence="12">Gypsy retrotransposon integrase-like protein 1</fullName>
        <ecNumber evidence="2">3.1.26.4</ecNumber>
    </recommendedName>
</protein>
<feature type="compositionally biased region" description="Acidic residues" evidence="13">
    <location>
        <begin position="1370"/>
        <end position="1385"/>
    </location>
</feature>
<dbReference type="GO" id="GO:0015074">
    <property type="term" value="P:DNA integration"/>
    <property type="evidence" value="ECO:0007669"/>
    <property type="project" value="InterPro"/>
</dbReference>
<feature type="domain" description="Reverse transcriptase" evidence="14">
    <location>
        <begin position="240"/>
        <end position="420"/>
    </location>
</feature>
<dbReference type="PANTHER" id="PTHR37984">
    <property type="entry name" value="PROTEIN CBG26694"/>
    <property type="match status" value="1"/>
</dbReference>
<dbReference type="InterPro" id="IPR012337">
    <property type="entry name" value="RNaseH-like_sf"/>
</dbReference>
<keyword evidence="17" id="KW-1185">Reference proteome</keyword>
<dbReference type="EMBL" id="OV696688">
    <property type="protein sequence ID" value="CAH1257297.1"/>
    <property type="molecule type" value="Genomic_DNA"/>
</dbReference>
<keyword evidence="10" id="KW-0695">RNA-directed DNA polymerase</keyword>
<evidence type="ECO:0000256" key="9">
    <source>
        <dbReference type="ARBA" id="ARBA00022807"/>
    </source>
</evidence>
<dbReference type="CDD" id="cd09274">
    <property type="entry name" value="RNase_HI_RT_Ty3"/>
    <property type="match status" value="1"/>
</dbReference>
<evidence type="ECO:0000256" key="11">
    <source>
        <dbReference type="ARBA" id="ARBA00023268"/>
    </source>
</evidence>
<dbReference type="Pfam" id="PF17919">
    <property type="entry name" value="RT_RNaseH_2"/>
    <property type="match status" value="1"/>
</dbReference>
<dbReference type="InterPro" id="IPR000477">
    <property type="entry name" value="RT_dom"/>
</dbReference>
<dbReference type="Gene3D" id="3.90.70.80">
    <property type="match status" value="1"/>
</dbReference>
<dbReference type="GO" id="GO:0006508">
    <property type="term" value="P:proteolysis"/>
    <property type="evidence" value="ECO:0007669"/>
    <property type="project" value="UniProtKB-KW"/>
</dbReference>
<dbReference type="GO" id="GO:0004523">
    <property type="term" value="F:RNA-DNA hybrid ribonuclease activity"/>
    <property type="evidence" value="ECO:0007669"/>
    <property type="project" value="UniProtKB-EC"/>
</dbReference>
<dbReference type="InterPro" id="IPR036397">
    <property type="entry name" value="RNaseH_sf"/>
</dbReference>
<keyword evidence="9" id="KW-0788">Thiol protease</keyword>
<feature type="compositionally biased region" description="Polar residues" evidence="13">
    <location>
        <begin position="1406"/>
        <end position="1417"/>
    </location>
</feature>
<name>A0A8K0EPX6_BRALA</name>
<dbReference type="FunFam" id="3.30.70.270:FF:000020">
    <property type="entry name" value="Transposon Tf2-6 polyprotein-like Protein"/>
    <property type="match status" value="1"/>
</dbReference>
<reference evidence="16" key="1">
    <citation type="submission" date="2022-01" db="EMBL/GenBank/DDBJ databases">
        <authorList>
            <person name="Braso-Vives M."/>
        </authorList>
    </citation>
    <scope>NUCLEOTIDE SEQUENCE</scope>
</reference>
<evidence type="ECO:0000256" key="2">
    <source>
        <dbReference type="ARBA" id="ARBA00012180"/>
    </source>
</evidence>
<gene>
    <name evidence="16" type="primary">GIN1</name>
    <name evidence="16" type="ORF">BLAG_LOCUS15276</name>
</gene>
<dbReference type="Pfam" id="PF00665">
    <property type="entry name" value="rve"/>
    <property type="match status" value="1"/>
</dbReference>
<evidence type="ECO:0000256" key="13">
    <source>
        <dbReference type="SAM" id="MobiDB-lite"/>
    </source>
</evidence>
<dbReference type="Pfam" id="PF22938">
    <property type="entry name" value="Integrase_p58_C"/>
    <property type="match status" value="1"/>
</dbReference>
<dbReference type="Gene3D" id="3.10.20.370">
    <property type="match status" value="1"/>
</dbReference>
<keyword evidence="11" id="KW-0511">Multifunctional enzyme</keyword>
<dbReference type="InterPro" id="IPR050951">
    <property type="entry name" value="Retrovirus_Pol_polyprotein"/>
</dbReference>
<dbReference type="Pfam" id="PF17921">
    <property type="entry name" value="Integrase_H2C2"/>
    <property type="match status" value="1"/>
</dbReference>
<feature type="compositionally biased region" description="Acidic residues" evidence="13">
    <location>
        <begin position="1326"/>
        <end position="1338"/>
    </location>
</feature>
<sequence>MSFQTKKLTIRTASAEVTVPLIRQGGHFVRRIVTNRPVMIEGGTSVLAPGKVVTRKGEVAQAGIVEPVVSLERFGLKGELVADNVTGGRARALLVNENKEPVVVPKGVVIGLLHPLPECPASADKNRENIGNVISNLSLSREEAPTPEPLVKAAAPASFREEMESLFDLSHIVNADDKEKLLDLLVKYEDVVSRSELDVGVTNKLSHVIDTGDACPIRQGPRREPPQRKEIIRQELDKLLSLGFIEESESPWGAPVVLVGKKDGTKRLCIDYRGLNSVTKKSSWPLPRIDDVLDALAGSELFSVLDLRSGYWQIPMHPESIEKTAFTTGFGAFQFKVLSFGLCNAPSTFARLMETVLRGLQPDTCLAYLDDNIVHSVDDTPTHLTKLEAVFLRYREANLKLNPKKCKFLVKEVEFLGHIISGDGTRTDPSKVSAVRDWPVPRNVKGIQKFLGFANYYRKFCKGYAETAKPLTNLTRKGVKFSWGDDCQTAFETLKNMLTSSPVLAYPDFNVPFIVDSDASDFGIGGVLSQMHDGQERVVLYFSRTLDSAEQNYCTHRKEMLAAVEMITRHECYLLGAKFTLRTDHSALQFLHKMKQPTKQYARWLAKLASFDFDIVHRAGVRHGNADGLSRRPCGLCLEETGGVSSSEATDSHSIDWASLGYTLFHNPPGDGNCQFSALADQLHRFNILPDASAESLRALAVSYLTQHPCWPESPGDPLSIYLVSSEFPTWEDYVSRLALSGSVWGNHMTLEALARAVGIGIRVVKVTNGIVGKPMEVWPGHESPRAWVLLGLEHQHYVSLGSAVGVTINSLRTSTAQNSWLADMDSVDISAAQLSDPTIGPVLTDKLAGVDRPDKSALGNASRHTLELYKDWDLLEVQNKVLYRGWAKEDGQLVKQLLVPRALVAKVLSGVHDDPAGGHLGVDKTKEKLVRSFYWPGLTKDVVVHVTCCDTCAKTKTGKRKPRAPLQPSAVGYPNKRIAIDIVGPLPKTSLGNKYVLVLSDYFSKWVEVFPMADETAATVARVIFEGWVCVHGPPERIHTDQGRNFESTLLAELCKFMRVGKTRTTPYHPQSDGMVERFNRTLGNILRAYVSEDQRDWDTHLPMVKFAFNTSEHATTKFTPYFVMHGREARLPVELLFGTHSSSAVPVQEYVRDMVDKFQTIFKLVADNTKQAHRRQKDLFDKKVHGDPFQEGDKVLLAKKALRKGLTRKLMRKFEGPYTVVERVGGNAYRIRKPRAANTKVVHFENMLPYREREEDPDYLPPLPQRARCYVLTPGTRARRQVVRRPGGCAPPAVVSGSSSQSDSGSEDEAEQPPVAMGIPDGGDPQDAEQAEEETQPDNTAAQTDDDAADRIDQQEEDPVSTDASTVGDDDSASEDGSDDSEEYAPGSRHSTRSRPPIEHYGFSVNSMHTVNSEDTSSHFDKSNIARQGLGIRESPATAGQVTPPLTEEQQGVCKESKASDRSLGSWIGSIFRFAWKKRANAHTEGK</sequence>
<dbReference type="InterPro" id="IPR041588">
    <property type="entry name" value="Integrase_H2C2"/>
</dbReference>
<feature type="region of interest" description="Disordered" evidence="13">
    <location>
        <begin position="1283"/>
        <end position="1464"/>
    </location>
</feature>
<feature type="domain" description="Integrase catalytic" evidence="15">
    <location>
        <begin position="965"/>
        <end position="1130"/>
    </location>
</feature>
<dbReference type="PROSITE" id="PS50878">
    <property type="entry name" value="RT_POL"/>
    <property type="match status" value="1"/>
</dbReference>
<dbReference type="Pfam" id="PF02338">
    <property type="entry name" value="OTU"/>
    <property type="match status" value="1"/>
</dbReference>
<dbReference type="FunFam" id="3.10.10.10:FF:000007">
    <property type="entry name" value="Retrovirus-related Pol polyprotein from transposon 17.6-like Protein"/>
    <property type="match status" value="1"/>
</dbReference>
<dbReference type="Gene3D" id="3.10.10.10">
    <property type="entry name" value="HIV Type 1 Reverse Transcriptase, subunit A, domain 1"/>
    <property type="match status" value="1"/>
</dbReference>
<evidence type="ECO:0000256" key="3">
    <source>
        <dbReference type="ARBA" id="ARBA00022670"/>
    </source>
</evidence>
<feature type="compositionally biased region" description="Low complexity" evidence="13">
    <location>
        <begin position="1295"/>
        <end position="1306"/>
    </location>
</feature>
<dbReference type="InterPro" id="IPR038765">
    <property type="entry name" value="Papain-like_cys_pep_sf"/>
</dbReference>
<evidence type="ECO:0000256" key="5">
    <source>
        <dbReference type="ARBA" id="ARBA00022695"/>
    </source>
</evidence>
<dbReference type="FunFam" id="3.30.420.10:FF:000032">
    <property type="entry name" value="Retrovirus-related Pol polyprotein from transposon 297-like Protein"/>
    <property type="match status" value="1"/>
</dbReference>
<proteinExistence type="inferred from homology"/>
<evidence type="ECO:0000256" key="8">
    <source>
        <dbReference type="ARBA" id="ARBA00022801"/>
    </source>
</evidence>
<keyword evidence="8" id="KW-0378">Hydrolase</keyword>
<dbReference type="InterPro" id="IPR043502">
    <property type="entry name" value="DNA/RNA_pol_sf"/>
</dbReference>
<dbReference type="OrthoDB" id="430238at2759"/>
<evidence type="ECO:0000259" key="14">
    <source>
        <dbReference type="PROSITE" id="PS50878"/>
    </source>
</evidence>
<dbReference type="FunFam" id="1.10.340.70:FF:000001">
    <property type="entry name" value="Retrovirus-related Pol polyprotein from transposon gypsy-like Protein"/>
    <property type="match status" value="1"/>
</dbReference>
<keyword evidence="3" id="KW-0645">Protease</keyword>
<dbReference type="CDD" id="cd01647">
    <property type="entry name" value="RT_LTR"/>
    <property type="match status" value="1"/>
</dbReference>
<evidence type="ECO:0000256" key="12">
    <source>
        <dbReference type="ARBA" id="ARBA00039658"/>
    </source>
</evidence>
<dbReference type="PROSITE" id="PS50994">
    <property type="entry name" value="INTEGRASE"/>
    <property type="match status" value="1"/>
</dbReference>
<dbReference type="EC" id="3.1.26.4" evidence="2"/>
<dbReference type="SUPFAM" id="SSF53098">
    <property type="entry name" value="Ribonuclease H-like"/>
    <property type="match status" value="1"/>
</dbReference>
<organism evidence="16 17">
    <name type="scientific">Branchiostoma lanceolatum</name>
    <name type="common">Common lancelet</name>
    <name type="synonym">Amphioxus lanceolatum</name>
    <dbReference type="NCBI Taxonomy" id="7740"/>
    <lineage>
        <taxon>Eukaryota</taxon>
        <taxon>Metazoa</taxon>
        <taxon>Chordata</taxon>
        <taxon>Cephalochordata</taxon>
        <taxon>Leptocardii</taxon>
        <taxon>Amphioxiformes</taxon>
        <taxon>Branchiostomatidae</taxon>
        <taxon>Branchiostoma</taxon>
    </lineage>
</organism>
<keyword evidence="5" id="KW-0548">Nucleotidyltransferase</keyword>
<comment type="similarity">
    <text evidence="1">Belongs to the beta type-B retroviral polymerase family. HERV class-II K(HML-2) pol subfamily.</text>
</comment>
<dbReference type="Gene3D" id="3.30.420.10">
    <property type="entry name" value="Ribonuclease H-like superfamily/Ribonuclease H"/>
    <property type="match status" value="1"/>
</dbReference>
<dbReference type="InterPro" id="IPR054465">
    <property type="entry name" value="Integrase_p58-like_C"/>
</dbReference>